<dbReference type="Gene3D" id="3.30.1380.10">
    <property type="match status" value="1"/>
</dbReference>
<name>A0A379FWI8_PRORE</name>
<dbReference type="AlphaFoldDB" id="A0A379FWI8"/>
<dbReference type="EMBL" id="UGTZ01000001">
    <property type="protein sequence ID" value="SUC32743.1"/>
    <property type="molecule type" value="Genomic_DNA"/>
</dbReference>
<evidence type="ECO:0000313" key="2">
    <source>
        <dbReference type="EMBL" id="SUC32743.1"/>
    </source>
</evidence>
<dbReference type="GO" id="GO:0008233">
    <property type="term" value="F:peptidase activity"/>
    <property type="evidence" value="ECO:0007669"/>
    <property type="project" value="InterPro"/>
</dbReference>
<dbReference type="GeneID" id="93674381"/>
<reference evidence="2 3" key="1">
    <citation type="submission" date="2018-06" db="EMBL/GenBank/DDBJ databases">
        <authorList>
            <consortium name="Pathogen Informatics"/>
            <person name="Doyle S."/>
        </authorList>
    </citation>
    <scope>NUCLEOTIDE SEQUENCE [LARGE SCALE GENOMIC DNA]</scope>
    <source>
        <strain evidence="2 3">NCTC11801</strain>
    </source>
</reference>
<feature type="domain" description="Peptidase M15C" evidence="1">
    <location>
        <begin position="49"/>
        <end position="103"/>
    </location>
</feature>
<organism evidence="2 3">
    <name type="scientific">Providencia rettgeri</name>
    <dbReference type="NCBI Taxonomy" id="587"/>
    <lineage>
        <taxon>Bacteria</taxon>
        <taxon>Pseudomonadati</taxon>
        <taxon>Pseudomonadota</taxon>
        <taxon>Gammaproteobacteria</taxon>
        <taxon>Enterobacterales</taxon>
        <taxon>Morganellaceae</taxon>
        <taxon>Providencia</taxon>
    </lineage>
</organism>
<dbReference type="Pfam" id="PF13539">
    <property type="entry name" value="Peptidase_M15_4"/>
    <property type="match status" value="1"/>
</dbReference>
<protein>
    <recommendedName>
        <fullName evidence="1">Peptidase M15C domain-containing protein</fullName>
    </recommendedName>
</protein>
<dbReference type="InterPro" id="IPR009045">
    <property type="entry name" value="Zn_M74/Hedgehog-like"/>
</dbReference>
<evidence type="ECO:0000313" key="3">
    <source>
        <dbReference type="Proteomes" id="UP000254208"/>
    </source>
</evidence>
<dbReference type="Proteomes" id="UP000254208">
    <property type="component" value="Unassembled WGS sequence"/>
</dbReference>
<sequence length="110" mass="12298">MALSEKQALFTVMIGRLILWADEHGYRLTFGEAFRTTEQASANAKTGKGIKNSLHTSRLAVDFNLFINGQYREDTPSYLPLGEYWESIGGTWGGRFNDGNHFSLAHNGVK</sequence>
<gene>
    <name evidence="2" type="ORF">NCTC11801_03745</name>
</gene>
<proteinExistence type="predicted"/>
<dbReference type="InterPro" id="IPR039561">
    <property type="entry name" value="Peptidase_M15C"/>
</dbReference>
<accession>A0A379FWI8</accession>
<dbReference type="SUPFAM" id="SSF55166">
    <property type="entry name" value="Hedgehog/DD-peptidase"/>
    <property type="match status" value="1"/>
</dbReference>
<dbReference type="RefSeq" id="WP_115167862.1">
    <property type="nucleotide sequence ID" value="NZ_CP077317.1"/>
</dbReference>
<evidence type="ECO:0000259" key="1">
    <source>
        <dbReference type="Pfam" id="PF13539"/>
    </source>
</evidence>